<evidence type="ECO:0000313" key="2">
    <source>
        <dbReference type="EMBL" id="GGK24422.1"/>
    </source>
</evidence>
<sequence>MTQLRVVADDLPEGWRLVEANERQSLESELAREVTTGHVLQGLTPAAIATREDKDDVLFFVTGTKSAFAVVHLTWSEFTPSWPMTRLFSSLHAWRAEEEIGASATAPAERMERQEPVDTPVASDRAEEP</sequence>
<proteinExistence type="predicted"/>
<gene>
    <name evidence="2" type="ORF">GCM10008955_17510</name>
</gene>
<feature type="region of interest" description="Disordered" evidence="1">
    <location>
        <begin position="102"/>
        <end position="129"/>
    </location>
</feature>
<dbReference type="RefSeq" id="WP_189006880.1">
    <property type="nucleotide sequence ID" value="NZ_BMPP01000006.1"/>
</dbReference>
<reference evidence="3" key="1">
    <citation type="journal article" date="2019" name="Int. J. Syst. Evol. Microbiol.">
        <title>The Global Catalogue of Microorganisms (GCM) 10K type strain sequencing project: providing services to taxonomists for standard genome sequencing and annotation.</title>
        <authorList>
            <consortium name="The Broad Institute Genomics Platform"/>
            <consortium name="The Broad Institute Genome Sequencing Center for Infectious Disease"/>
            <person name="Wu L."/>
            <person name="Ma J."/>
        </authorList>
    </citation>
    <scope>NUCLEOTIDE SEQUENCE [LARGE SCALE GENOMIC DNA]</scope>
    <source>
        <strain evidence="3">JCM 30331</strain>
    </source>
</reference>
<accession>A0ABQ2ET24</accession>
<dbReference type="Proteomes" id="UP000647587">
    <property type="component" value="Unassembled WGS sequence"/>
</dbReference>
<evidence type="ECO:0000256" key="1">
    <source>
        <dbReference type="SAM" id="MobiDB-lite"/>
    </source>
</evidence>
<name>A0ABQ2ET24_9DEIO</name>
<evidence type="ECO:0000313" key="3">
    <source>
        <dbReference type="Proteomes" id="UP000647587"/>
    </source>
</evidence>
<keyword evidence="3" id="KW-1185">Reference proteome</keyword>
<dbReference type="EMBL" id="BMPP01000006">
    <property type="protein sequence ID" value="GGK24422.1"/>
    <property type="molecule type" value="Genomic_DNA"/>
</dbReference>
<protein>
    <submittedName>
        <fullName evidence="2">Uncharacterized protein</fullName>
    </submittedName>
</protein>
<organism evidence="2 3">
    <name type="scientific">Deinococcus malanensis</name>
    <dbReference type="NCBI Taxonomy" id="1706855"/>
    <lineage>
        <taxon>Bacteria</taxon>
        <taxon>Thermotogati</taxon>
        <taxon>Deinococcota</taxon>
        <taxon>Deinococci</taxon>
        <taxon>Deinococcales</taxon>
        <taxon>Deinococcaceae</taxon>
        <taxon>Deinococcus</taxon>
    </lineage>
</organism>
<comment type="caution">
    <text evidence="2">The sequence shown here is derived from an EMBL/GenBank/DDBJ whole genome shotgun (WGS) entry which is preliminary data.</text>
</comment>